<organism evidence="6 7">
    <name type="scientific">Microcystis flos-aquae Mf_QC_C_20070823_S10D</name>
    <dbReference type="NCBI Taxonomy" id="2486236"/>
    <lineage>
        <taxon>Bacteria</taxon>
        <taxon>Bacillati</taxon>
        <taxon>Cyanobacteriota</taxon>
        <taxon>Cyanophyceae</taxon>
        <taxon>Oscillatoriophycideae</taxon>
        <taxon>Chroococcales</taxon>
        <taxon>Microcystaceae</taxon>
        <taxon>Microcystis</taxon>
    </lineage>
</organism>
<dbReference type="SUPFAM" id="SSF52540">
    <property type="entry name" value="P-loop containing nucleoside triphosphate hydrolases"/>
    <property type="match status" value="1"/>
</dbReference>
<name>A0A552L6C3_9CHRO</name>
<dbReference type="CDD" id="cd19481">
    <property type="entry name" value="RecA-like_protease"/>
    <property type="match status" value="1"/>
</dbReference>
<dbReference type="Proteomes" id="UP000315868">
    <property type="component" value="Unassembled WGS sequence"/>
</dbReference>
<dbReference type="PANTHER" id="PTHR23073">
    <property type="entry name" value="26S PROTEASOME REGULATORY SUBUNIT"/>
    <property type="match status" value="1"/>
</dbReference>
<evidence type="ECO:0000256" key="2">
    <source>
        <dbReference type="ARBA" id="ARBA00022741"/>
    </source>
</evidence>
<dbReference type="GO" id="GO:0005524">
    <property type="term" value="F:ATP binding"/>
    <property type="evidence" value="ECO:0007669"/>
    <property type="project" value="UniProtKB-KW"/>
</dbReference>
<evidence type="ECO:0000256" key="3">
    <source>
        <dbReference type="ARBA" id="ARBA00022840"/>
    </source>
</evidence>
<dbReference type="InterPro" id="IPR027417">
    <property type="entry name" value="P-loop_NTPase"/>
</dbReference>
<evidence type="ECO:0000313" key="7">
    <source>
        <dbReference type="Proteomes" id="UP000315868"/>
    </source>
</evidence>
<sequence>MQNELYITGIPNTVPEVQAGVLRTRLLKLIGDLLEKNNVQEINITISTSEEVQIVGTSKVPKTSTTESPVDFTDQTENEPIPCHIQKPLYSFNQLILPNEVKENLLYTVEAINVEEVVFDSWGLREIQPHPCTVLNFYGPPGTGKTLAAHAVADYMSKPILLATYADIESKFHGEGPKNLKSIFNISEKERAVLFIDEADSLLSRRLTEVNSGSEQAINSMRSQLLICLEQFRGVVIFATNLIENYDKAFETRVKHIEFLLPGIKEREKIWQCHIPDLLPTDQLDFNQLAQVDEVCGRDIREAVIDAANRAALRAKKEGKHPIQGQVSTNDLLEAIQRKKDERINDNKNNDFKDLEIKEKIEKQIRINSLNTK</sequence>
<keyword evidence="3 6" id="KW-0067">ATP-binding</keyword>
<proteinExistence type="inferred from homology"/>
<dbReference type="InterPro" id="IPR003593">
    <property type="entry name" value="AAA+_ATPase"/>
</dbReference>
<protein>
    <submittedName>
        <fullName evidence="6">ATP-binding protein</fullName>
    </submittedName>
</protein>
<evidence type="ECO:0000259" key="5">
    <source>
        <dbReference type="SMART" id="SM00382"/>
    </source>
</evidence>
<dbReference type="InterPro" id="IPR050221">
    <property type="entry name" value="26S_Proteasome_ATPase"/>
</dbReference>
<dbReference type="Pfam" id="PF00004">
    <property type="entry name" value="AAA"/>
    <property type="match status" value="1"/>
</dbReference>
<evidence type="ECO:0000313" key="6">
    <source>
        <dbReference type="EMBL" id="TRV15689.1"/>
    </source>
</evidence>
<dbReference type="GO" id="GO:0016887">
    <property type="term" value="F:ATP hydrolysis activity"/>
    <property type="evidence" value="ECO:0007669"/>
    <property type="project" value="InterPro"/>
</dbReference>
<comment type="caution">
    <text evidence="6">The sequence shown here is derived from an EMBL/GenBank/DDBJ whole genome shotgun (WGS) entry which is preliminary data.</text>
</comment>
<dbReference type="Gene3D" id="3.40.50.300">
    <property type="entry name" value="P-loop containing nucleotide triphosphate hydrolases"/>
    <property type="match status" value="1"/>
</dbReference>
<feature type="region of interest" description="Disordered" evidence="4">
    <location>
        <begin position="58"/>
        <end position="77"/>
    </location>
</feature>
<dbReference type="SMART" id="SM00382">
    <property type="entry name" value="AAA"/>
    <property type="match status" value="1"/>
</dbReference>
<accession>A0A552L6C3</accession>
<dbReference type="Gene3D" id="1.10.8.60">
    <property type="match status" value="1"/>
</dbReference>
<evidence type="ECO:0000256" key="1">
    <source>
        <dbReference type="ARBA" id="ARBA00006914"/>
    </source>
</evidence>
<gene>
    <name evidence="6" type="ORF">EWV45_02440</name>
</gene>
<feature type="domain" description="AAA+ ATPase" evidence="5">
    <location>
        <begin position="131"/>
        <end position="263"/>
    </location>
</feature>
<dbReference type="EMBL" id="SFAM01000020">
    <property type="protein sequence ID" value="TRV15689.1"/>
    <property type="molecule type" value="Genomic_DNA"/>
</dbReference>
<evidence type="ECO:0000256" key="4">
    <source>
        <dbReference type="SAM" id="MobiDB-lite"/>
    </source>
</evidence>
<reference evidence="6 7" key="1">
    <citation type="submission" date="2019-01" db="EMBL/GenBank/DDBJ databases">
        <title>Coherence of Microcystis species and biogeography revealed through population genomics.</title>
        <authorList>
            <person name="Perez-Carrascal O.M."/>
            <person name="Terrat Y."/>
            <person name="Giani A."/>
            <person name="Fortin N."/>
            <person name="Tromas N."/>
            <person name="Shapiro B.J."/>
        </authorList>
    </citation>
    <scope>NUCLEOTIDE SEQUENCE [LARGE SCALE GENOMIC DNA]</scope>
    <source>
        <strain evidence="6">Mf_QC_C_20070823_S10D</strain>
    </source>
</reference>
<comment type="similarity">
    <text evidence="1">Belongs to the AAA ATPase family.</text>
</comment>
<keyword evidence="2" id="KW-0547">Nucleotide-binding</keyword>
<dbReference type="InterPro" id="IPR003959">
    <property type="entry name" value="ATPase_AAA_core"/>
</dbReference>
<dbReference type="AlphaFoldDB" id="A0A552L6C3"/>